<evidence type="ECO:0000256" key="1">
    <source>
        <dbReference type="SAM" id="Phobius"/>
    </source>
</evidence>
<name>A0A8K1CET0_PYTOL</name>
<keyword evidence="1" id="KW-1133">Transmembrane helix</keyword>
<feature type="transmembrane region" description="Helical" evidence="1">
    <location>
        <begin position="107"/>
        <end position="131"/>
    </location>
</feature>
<keyword evidence="3" id="KW-1185">Reference proteome</keyword>
<gene>
    <name evidence="2" type="ORF">Poli38472_010761</name>
</gene>
<reference evidence="2" key="1">
    <citation type="submission" date="2019-03" db="EMBL/GenBank/DDBJ databases">
        <title>Long read genome sequence of the mycoparasitic Pythium oligandrum ATCC 38472 isolated from sugarbeet rhizosphere.</title>
        <authorList>
            <person name="Gaulin E."/>
        </authorList>
    </citation>
    <scope>NUCLEOTIDE SEQUENCE</scope>
    <source>
        <strain evidence="2">ATCC 38472_TT</strain>
    </source>
</reference>
<protein>
    <recommendedName>
        <fullName evidence="4">Transmembrane protein</fullName>
    </recommendedName>
</protein>
<keyword evidence="1" id="KW-0812">Transmembrane</keyword>
<evidence type="ECO:0000313" key="2">
    <source>
        <dbReference type="EMBL" id="TMW61698.1"/>
    </source>
</evidence>
<dbReference type="Proteomes" id="UP000794436">
    <property type="component" value="Unassembled WGS sequence"/>
</dbReference>
<sequence>MRLPVVNHYVLALGYPYEGPFYGVYTREGVTENGFLVFDYVSTDDDKVLSRRVLTATRTGFYLKSEKTQANIKNVHRKPFDDPLLGISMWQWAGSSVIVNPWGWVRFVYFVFAVDVILKLFVLMLVVFRNFPAWETMGRRYLRVHLQ</sequence>
<accession>A0A8K1CET0</accession>
<comment type="caution">
    <text evidence="2">The sequence shown here is derived from an EMBL/GenBank/DDBJ whole genome shotgun (WGS) entry which is preliminary data.</text>
</comment>
<dbReference type="EMBL" id="SPLM01000075">
    <property type="protein sequence ID" value="TMW61698.1"/>
    <property type="molecule type" value="Genomic_DNA"/>
</dbReference>
<proteinExistence type="predicted"/>
<evidence type="ECO:0000313" key="3">
    <source>
        <dbReference type="Proteomes" id="UP000794436"/>
    </source>
</evidence>
<dbReference type="AlphaFoldDB" id="A0A8K1CET0"/>
<keyword evidence="1" id="KW-0472">Membrane</keyword>
<organism evidence="2 3">
    <name type="scientific">Pythium oligandrum</name>
    <name type="common">Mycoparasitic fungus</name>
    <dbReference type="NCBI Taxonomy" id="41045"/>
    <lineage>
        <taxon>Eukaryota</taxon>
        <taxon>Sar</taxon>
        <taxon>Stramenopiles</taxon>
        <taxon>Oomycota</taxon>
        <taxon>Peronosporomycetes</taxon>
        <taxon>Pythiales</taxon>
        <taxon>Pythiaceae</taxon>
        <taxon>Pythium</taxon>
    </lineage>
</organism>
<evidence type="ECO:0008006" key="4">
    <source>
        <dbReference type="Google" id="ProtNLM"/>
    </source>
</evidence>